<comment type="caution">
    <text evidence="1">The sequence shown here is derived from an EMBL/GenBank/DDBJ whole genome shotgun (WGS) entry which is preliminary data.</text>
</comment>
<evidence type="ECO:0000313" key="2">
    <source>
        <dbReference type="Proteomes" id="UP001457282"/>
    </source>
</evidence>
<keyword evidence="2" id="KW-1185">Reference proteome</keyword>
<sequence length="87" mass="9935">MSPENELRYLSESVFIDANSFRPPPPQIGNPKRTRVCPGGEDKLVLYTTSLQVVPKTFEECNKVRTAIKEVGFVMFDVSTNKFQRRV</sequence>
<protein>
    <submittedName>
        <fullName evidence="1">Uncharacterized protein</fullName>
    </submittedName>
</protein>
<accession>A0AAW1WNN9</accession>
<organism evidence="1 2">
    <name type="scientific">Rubus argutus</name>
    <name type="common">Southern blackberry</name>
    <dbReference type="NCBI Taxonomy" id="59490"/>
    <lineage>
        <taxon>Eukaryota</taxon>
        <taxon>Viridiplantae</taxon>
        <taxon>Streptophyta</taxon>
        <taxon>Embryophyta</taxon>
        <taxon>Tracheophyta</taxon>
        <taxon>Spermatophyta</taxon>
        <taxon>Magnoliopsida</taxon>
        <taxon>eudicotyledons</taxon>
        <taxon>Gunneridae</taxon>
        <taxon>Pentapetalae</taxon>
        <taxon>rosids</taxon>
        <taxon>fabids</taxon>
        <taxon>Rosales</taxon>
        <taxon>Rosaceae</taxon>
        <taxon>Rosoideae</taxon>
        <taxon>Rosoideae incertae sedis</taxon>
        <taxon>Rubus</taxon>
    </lineage>
</organism>
<name>A0AAW1WNN9_RUBAR</name>
<evidence type="ECO:0000313" key="1">
    <source>
        <dbReference type="EMBL" id="KAK9926424.1"/>
    </source>
</evidence>
<dbReference type="EMBL" id="JBEDUW010000005">
    <property type="protein sequence ID" value="KAK9926424.1"/>
    <property type="molecule type" value="Genomic_DNA"/>
</dbReference>
<dbReference type="AlphaFoldDB" id="A0AAW1WNN9"/>
<dbReference type="Proteomes" id="UP001457282">
    <property type="component" value="Unassembled WGS sequence"/>
</dbReference>
<gene>
    <name evidence="1" type="ORF">M0R45_023656</name>
</gene>
<reference evidence="1 2" key="1">
    <citation type="journal article" date="2023" name="G3 (Bethesda)">
        <title>A chromosome-length genome assembly and annotation of blackberry (Rubus argutus, cv. 'Hillquist').</title>
        <authorList>
            <person name="Bruna T."/>
            <person name="Aryal R."/>
            <person name="Dudchenko O."/>
            <person name="Sargent D.J."/>
            <person name="Mead D."/>
            <person name="Buti M."/>
            <person name="Cavallini A."/>
            <person name="Hytonen T."/>
            <person name="Andres J."/>
            <person name="Pham M."/>
            <person name="Weisz D."/>
            <person name="Mascagni F."/>
            <person name="Usai G."/>
            <person name="Natali L."/>
            <person name="Bassil N."/>
            <person name="Fernandez G.E."/>
            <person name="Lomsadze A."/>
            <person name="Armour M."/>
            <person name="Olukolu B."/>
            <person name="Poorten T."/>
            <person name="Britton C."/>
            <person name="Davik J."/>
            <person name="Ashrafi H."/>
            <person name="Aiden E.L."/>
            <person name="Borodovsky M."/>
            <person name="Worthington M."/>
        </authorList>
    </citation>
    <scope>NUCLEOTIDE SEQUENCE [LARGE SCALE GENOMIC DNA]</scope>
    <source>
        <strain evidence="1">PI 553951</strain>
    </source>
</reference>
<proteinExistence type="predicted"/>